<dbReference type="GO" id="GO:0016042">
    <property type="term" value="P:lipid catabolic process"/>
    <property type="evidence" value="ECO:0007669"/>
    <property type="project" value="UniProtKB-UniRule"/>
</dbReference>
<dbReference type="GO" id="GO:0043274">
    <property type="term" value="F:phospholipase binding"/>
    <property type="evidence" value="ECO:0007669"/>
    <property type="project" value="TreeGrafter"/>
</dbReference>
<dbReference type="PANTHER" id="PTHR16566:SF0">
    <property type="entry name" value="APOLIPOPROTEIN C-II"/>
    <property type="match status" value="1"/>
</dbReference>
<evidence type="ECO:0000256" key="10">
    <source>
        <dbReference type="ARBA" id="ARBA00023055"/>
    </source>
</evidence>
<dbReference type="InterPro" id="IPR008019">
    <property type="entry name" value="Apo-CII"/>
</dbReference>
<keyword evidence="8 14" id="KW-0345">HDL</keyword>
<dbReference type="Gene3D" id="1.10.1440.10">
    <property type="entry name" value="Apolipoprotein C-II"/>
    <property type="match status" value="1"/>
</dbReference>
<keyword evidence="4 14" id="KW-0813">Transport</keyword>
<dbReference type="GO" id="GO:0042627">
    <property type="term" value="C:chylomicron"/>
    <property type="evidence" value="ECO:0007669"/>
    <property type="project" value="UniProtKB-UniRule"/>
</dbReference>
<name>A0A3N0YNR4_ANAGA</name>
<evidence type="ECO:0000256" key="15">
    <source>
        <dbReference type="SAM" id="SignalP"/>
    </source>
</evidence>
<evidence type="ECO:0000313" key="16">
    <source>
        <dbReference type="EMBL" id="ROL47842.1"/>
    </source>
</evidence>
<protein>
    <recommendedName>
        <fullName evidence="3 14">Apolipoprotein C-II</fullName>
        <shortName evidence="14">Apo-CII</shortName>
        <shortName evidence="14">ApoC-II</shortName>
    </recommendedName>
    <alternativeName>
        <fullName evidence="13 14">Apolipoprotein C2</fullName>
    </alternativeName>
</protein>
<dbReference type="InterPro" id="IPR023121">
    <property type="entry name" value="ApoC-II_dom_sf"/>
</dbReference>
<comment type="similarity">
    <text evidence="2 14">Belongs to the apolipoprotein C2 family.</text>
</comment>
<feature type="signal peptide" evidence="15">
    <location>
        <begin position="1"/>
        <end position="20"/>
    </location>
</feature>
<dbReference type="GO" id="GO:0034362">
    <property type="term" value="C:low-density lipoprotein particle"/>
    <property type="evidence" value="ECO:0007669"/>
    <property type="project" value="UniProtKB-UniRule"/>
</dbReference>
<comment type="caution">
    <text evidence="16">The sequence shown here is derived from an EMBL/GenBank/DDBJ whole genome shotgun (WGS) entry which is preliminary data.</text>
</comment>
<evidence type="ECO:0000256" key="6">
    <source>
        <dbReference type="ARBA" id="ARBA00022525"/>
    </source>
</evidence>
<reference evidence="16 17" key="1">
    <citation type="submission" date="2018-10" db="EMBL/GenBank/DDBJ databases">
        <title>Genome assembly for a Yunnan-Guizhou Plateau 3E fish, Anabarilius grahami (Regan), and its evolutionary and genetic applications.</title>
        <authorList>
            <person name="Jiang W."/>
        </authorList>
    </citation>
    <scope>NUCLEOTIDE SEQUENCE [LARGE SCALE GENOMIC DNA]</scope>
    <source>
        <strain evidence="16">AG-KIZ</strain>
        <tissue evidence="16">Muscle</tissue>
    </source>
</reference>
<comment type="subcellular location">
    <subcellularLocation>
        <location evidence="1 14">Secreted</location>
    </subcellularLocation>
</comment>
<evidence type="ECO:0000256" key="7">
    <source>
        <dbReference type="ARBA" id="ARBA00022710"/>
    </source>
</evidence>
<gene>
    <name evidence="16" type="ORF">DPX16_18119</name>
</gene>
<keyword evidence="17" id="KW-1185">Reference proteome</keyword>
<evidence type="ECO:0000256" key="8">
    <source>
        <dbReference type="ARBA" id="ARBA00022850"/>
    </source>
</evidence>
<dbReference type="EMBL" id="RJVU01035218">
    <property type="protein sequence ID" value="ROL47842.1"/>
    <property type="molecule type" value="Genomic_DNA"/>
</dbReference>
<dbReference type="GO" id="GO:0060697">
    <property type="term" value="P:positive regulation of phospholipid catabolic process"/>
    <property type="evidence" value="ECO:0007669"/>
    <property type="project" value="TreeGrafter"/>
</dbReference>
<dbReference type="Pfam" id="PF05355">
    <property type="entry name" value="Apo-CII"/>
    <property type="match status" value="1"/>
</dbReference>
<keyword evidence="10 14" id="KW-0445">Lipid transport</keyword>
<keyword evidence="5 14" id="KW-0162">Chylomicron</keyword>
<dbReference type="GO" id="GO:0034361">
    <property type="term" value="C:very-low-density lipoprotein particle"/>
    <property type="evidence" value="ECO:0007669"/>
    <property type="project" value="UniProtKB-UniRule"/>
</dbReference>
<organism evidence="16 17">
    <name type="scientific">Anabarilius grahami</name>
    <name type="common">Kanglang fish</name>
    <name type="synonym">Barilius grahami</name>
    <dbReference type="NCBI Taxonomy" id="495550"/>
    <lineage>
        <taxon>Eukaryota</taxon>
        <taxon>Metazoa</taxon>
        <taxon>Chordata</taxon>
        <taxon>Craniata</taxon>
        <taxon>Vertebrata</taxon>
        <taxon>Euteleostomi</taxon>
        <taxon>Actinopterygii</taxon>
        <taxon>Neopterygii</taxon>
        <taxon>Teleostei</taxon>
        <taxon>Ostariophysi</taxon>
        <taxon>Cypriniformes</taxon>
        <taxon>Xenocyprididae</taxon>
        <taxon>Xenocypridinae</taxon>
        <taxon>Xenocypridinae incertae sedis</taxon>
        <taxon>Anabarilius</taxon>
    </lineage>
</organism>
<evidence type="ECO:0000256" key="11">
    <source>
        <dbReference type="ARBA" id="ARBA00023098"/>
    </source>
</evidence>
<accession>A0A3N0YNR4</accession>
<sequence>MNKLLAITVLVAFLALGAESFRVPRQTEEEKGTIATVVDSLKSYYDKSVDTASSYVETLKGYKLDEKAKNLYDDTVRAVSTYAGIFNDQVYHIFYSQDSS</sequence>
<evidence type="ECO:0000256" key="13">
    <source>
        <dbReference type="ARBA" id="ARBA00031176"/>
    </source>
</evidence>
<dbReference type="OrthoDB" id="9881800at2759"/>
<evidence type="ECO:0000256" key="3">
    <source>
        <dbReference type="ARBA" id="ARBA00013947"/>
    </source>
</evidence>
<dbReference type="GO" id="GO:0016004">
    <property type="term" value="F:phospholipase activator activity"/>
    <property type="evidence" value="ECO:0007669"/>
    <property type="project" value="TreeGrafter"/>
</dbReference>
<dbReference type="AlphaFoldDB" id="A0A3N0YNR4"/>
<evidence type="ECO:0000256" key="14">
    <source>
        <dbReference type="RuleBase" id="RU368054"/>
    </source>
</evidence>
<evidence type="ECO:0000313" key="17">
    <source>
        <dbReference type="Proteomes" id="UP000281406"/>
    </source>
</evidence>
<keyword evidence="16" id="KW-0449">Lipoprotein</keyword>
<keyword evidence="7 14" id="KW-0427">LDL</keyword>
<keyword evidence="9 14" id="KW-0442">Lipid degradation</keyword>
<evidence type="ECO:0000256" key="5">
    <source>
        <dbReference type="ARBA" id="ARBA00022513"/>
    </source>
</evidence>
<dbReference type="PANTHER" id="PTHR16566">
    <property type="entry name" value="APOLIPOPROTEIN C-II"/>
    <property type="match status" value="1"/>
</dbReference>
<dbReference type="GO" id="GO:0006869">
    <property type="term" value="P:lipid transport"/>
    <property type="evidence" value="ECO:0007669"/>
    <property type="project" value="UniProtKB-UniRule"/>
</dbReference>
<keyword evidence="14 15" id="KW-0732">Signal</keyword>
<proteinExistence type="inferred from homology"/>
<keyword evidence="12 14" id="KW-0850">VLDL</keyword>
<dbReference type="Proteomes" id="UP000281406">
    <property type="component" value="Unassembled WGS sequence"/>
</dbReference>
<evidence type="ECO:0000256" key="1">
    <source>
        <dbReference type="ARBA" id="ARBA00004613"/>
    </source>
</evidence>
<keyword evidence="11 14" id="KW-0443">Lipid metabolism</keyword>
<feature type="chain" id="PRO_5018258019" description="Apolipoprotein C-II" evidence="15">
    <location>
        <begin position="21"/>
        <end position="100"/>
    </location>
</feature>
<evidence type="ECO:0000256" key="2">
    <source>
        <dbReference type="ARBA" id="ARBA00007221"/>
    </source>
</evidence>
<dbReference type="GO" id="GO:0034364">
    <property type="term" value="C:high-density lipoprotein particle"/>
    <property type="evidence" value="ECO:0007669"/>
    <property type="project" value="UniProtKB-KW"/>
</dbReference>
<evidence type="ECO:0000256" key="4">
    <source>
        <dbReference type="ARBA" id="ARBA00022448"/>
    </source>
</evidence>
<keyword evidence="6 14" id="KW-0964">Secreted</keyword>
<evidence type="ECO:0000256" key="12">
    <source>
        <dbReference type="ARBA" id="ARBA00023313"/>
    </source>
</evidence>
<comment type="function">
    <text evidence="14">Component of chylomicrons, very low-density lipoproteins (VLDL), low-density lipoproteins (LDL), and high-density lipoproteins (HDL) in plasma. Plays an important role in lipoprotein metabolism as an activator of lipoprotein lipase.</text>
</comment>
<evidence type="ECO:0000256" key="9">
    <source>
        <dbReference type="ARBA" id="ARBA00022963"/>
    </source>
</evidence>